<evidence type="ECO:0000313" key="2">
    <source>
        <dbReference type="EMBL" id="JAD38381.1"/>
    </source>
</evidence>
<reference evidence="2" key="1">
    <citation type="submission" date="2014-09" db="EMBL/GenBank/DDBJ databases">
        <authorList>
            <person name="Magalhaes I.L.F."/>
            <person name="Oliveira U."/>
            <person name="Santos F.R."/>
            <person name="Vidigal T.H.D.A."/>
            <person name="Brescovit A.D."/>
            <person name="Santos A.J."/>
        </authorList>
    </citation>
    <scope>NUCLEOTIDE SEQUENCE</scope>
    <source>
        <tissue evidence="2">Shoot tissue taken approximately 20 cm above the soil surface</tissue>
    </source>
</reference>
<feature type="region of interest" description="Disordered" evidence="1">
    <location>
        <begin position="1"/>
        <end position="27"/>
    </location>
</feature>
<dbReference type="AlphaFoldDB" id="A0A0A9SMD7"/>
<protein>
    <submittedName>
        <fullName evidence="2">Uncharacterized protein</fullName>
    </submittedName>
</protein>
<organism evidence="2">
    <name type="scientific">Arundo donax</name>
    <name type="common">Giant reed</name>
    <name type="synonym">Donax arundinaceus</name>
    <dbReference type="NCBI Taxonomy" id="35708"/>
    <lineage>
        <taxon>Eukaryota</taxon>
        <taxon>Viridiplantae</taxon>
        <taxon>Streptophyta</taxon>
        <taxon>Embryophyta</taxon>
        <taxon>Tracheophyta</taxon>
        <taxon>Spermatophyta</taxon>
        <taxon>Magnoliopsida</taxon>
        <taxon>Liliopsida</taxon>
        <taxon>Poales</taxon>
        <taxon>Poaceae</taxon>
        <taxon>PACMAD clade</taxon>
        <taxon>Arundinoideae</taxon>
        <taxon>Arundineae</taxon>
        <taxon>Arundo</taxon>
    </lineage>
</organism>
<proteinExistence type="predicted"/>
<dbReference type="EMBL" id="GBRH01259514">
    <property type="protein sequence ID" value="JAD38381.1"/>
    <property type="molecule type" value="Transcribed_RNA"/>
</dbReference>
<name>A0A0A9SMD7_ARUDO</name>
<reference evidence="2" key="2">
    <citation type="journal article" date="2015" name="Data Brief">
        <title>Shoot transcriptome of the giant reed, Arundo donax.</title>
        <authorList>
            <person name="Barrero R.A."/>
            <person name="Guerrero F.D."/>
            <person name="Moolhuijzen P."/>
            <person name="Goolsby J.A."/>
            <person name="Tidwell J."/>
            <person name="Bellgard S.E."/>
            <person name="Bellgard M.I."/>
        </authorList>
    </citation>
    <scope>NUCLEOTIDE SEQUENCE</scope>
    <source>
        <tissue evidence="2">Shoot tissue taken approximately 20 cm above the soil surface</tissue>
    </source>
</reference>
<evidence type="ECO:0000256" key="1">
    <source>
        <dbReference type="SAM" id="MobiDB-lite"/>
    </source>
</evidence>
<accession>A0A0A9SMD7</accession>
<sequence length="27" mass="3134">MHTSTLQLKMQTSNAYIHTQAQNSDKR</sequence>